<evidence type="ECO:0000256" key="10">
    <source>
        <dbReference type="ARBA" id="ARBA00022729"/>
    </source>
</evidence>
<dbReference type="InterPro" id="IPR051558">
    <property type="entry name" value="Metallophosphoesterase_PAP"/>
</dbReference>
<dbReference type="CDD" id="cd07378">
    <property type="entry name" value="MPP_ACP5"/>
    <property type="match status" value="1"/>
</dbReference>
<dbReference type="AlphaFoldDB" id="A0A816YP00"/>
<comment type="cofactor">
    <cofactor evidence="3">
        <name>Fe cation</name>
        <dbReference type="ChEBI" id="CHEBI:24875"/>
    </cofactor>
</comment>
<dbReference type="GO" id="GO:0003993">
    <property type="term" value="F:acid phosphatase activity"/>
    <property type="evidence" value="ECO:0007669"/>
    <property type="project" value="UniProtKB-EC"/>
</dbReference>
<dbReference type="InterPro" id="IPR029052">
    <property type="entry name" value="Metallo-depent_PP-like"/>
</dbReference>
<comment type="cofactor">
    <cofactor evidence="2">
        <name>Zn(2+)</name>
        <dbReference type="ChEBI" id="CHEBI:29105"/>
    </cofactor>
</comment>
<dbReference type="Gene3D" id="3.60.21.10">
    <property type="match status" value="1"/>
</dbReference>
<comment type="catalytic activity">
    <reaction evidence="1">
        <text>a phosphate monoester + H2O = an alcohol + phosphate</text>
        <dbReference type="Rhea" id="RHEA:15017"/>
        <dbReference type="ChEBI" id="CHEBI:15377"/>
        <dbReference type="ChEBI" id="CHEBI:30879"/>
        <dbReference type="ChEBI" id="CHEBI:43474"/>
        <dbReference type="ChEBI" id="CHEBI:67140"/>
        <dbReference type="EC" id="3.1.3.2"/>
    </reaction>
</comment>
<keyword evidence="10" id="KW-0732">Signal</keyword>
<dbReference type="Proteomes" id="UP001295469">
    <property type="component" value="Chromosome A07"/>
</dbReference>
<evidence type="ECO:0000256" key="5">
    <source>
        <dbReference type="ARBA" id="ARBA00008723"/>
    </source>
</evidence>
<evidence type="ECO:0000256" key="13">
    <source>
        <dbReference type="ARBA" id="ARBA00023180"/>
    </source>
</evidence>
<evidence type="ECO:0000256" key="11">
    <source>
        <dbReference type="ARBA" id="ARBA00022801"/>
    </source>
</evidence>
<comment type="subunit">
    <text evidence="6">Homodimer.</text>
</comment>
<name>A0A816YP00_BRANA</name>
<keyword evidence="9" id="KW-0479">Metal-binding</keyword>
<sequence length="427" mass="47535">MHSRLYKCLFISHKAPYTKDRMGSKFGIGSLSIVMTLLLSLVPKLEAAFTTVEQAIQSDGSISFLVIGDWGRRGLYNQSQVALQMGKIGEKMDIDFVVSTGDNIYDNGMKSIDDPAFQLSFVNIYTSPSLQKPWYLVLGNHDYRGDVEAQLSPALRSMDSRWICMRSFIVDAEIAELFFVDTTPFVDAYFLNPEGQNYDWRGISPRESYLQTTLKDLETSLGESTAKWKIVVGHHAIKSASIHGNTKELESLLLPILEANNVDLYVNGHDHCLQHISTSQSSLRVLISDNGGYDIVQVVFVPCLLPPKSRSTTRLNPSSPVKLSPNPTSKSRGFLGVSRIKGSIFVLFPLCGRIGVWVRRHVATKASIVMSHFELSAPSAVVNSSKKQKGPIIVIDNYERLHLQSLPGFDFRILLYASLSAKMILIN</sequence>
<evidence type="ECO:0000256" key="6">
    <source>
        <dbReference type="ARBA" id="ARBA00011738"/>
    </source>
</evidence>
<evidence type="ECO:0000256" key="14">
    <source>
        <dbReference type="SAM" id="MobiDB-lite"/>
    </source>
</evidence>
<feature type="region of interest" description="Disordered" evidence="14">
    <location>
        <begin position="310"/>
        <end position="329"/>
    </location>
</feature>
<keyword evidence="8" id="KW-0964">Secreted</keyword>
<evidence type="ECO:0000256" key="1">
    <source>
        <dbReference type="ARBA" id="ARBA00000032"/>
    </source>
</evidence>
<evidence type="ECO:0000256" key="8">
    <source>
        <dbReference type="ARBA" id="ARBA00022525"/>
    </source>
</evidence>
<dbReference type="EMBL" id="HG994361">
    <property type="protein sequence ID" value="CAF2160898.1"/>
    <property type="molecule type" value="Genomic_DNA"/>
</dbReference>
<dbReference type="GO" id="GO:0046872">
    <property type="term" value="F:metal ion binding"/>
    <property type="evidence" value="ECO:0007669"/>
    <property type="project" value="UniProtKB-KW"/>
</dbReference>
<reference evidence="16" key="1">
    <citation type="submission" date="2021-01" db="EMBL/GenBank/DDBJ databases">
        <authorList>
            <consortium name="Genoscope - CEA"/>
            <person name="William W."/>
        </authorList>
    </citation>
    <scope>NUCLEOTIDE SEQUENCE</scope>
</reference>
<evidence type="ECO:0000313" key="16">
    <source>
        <dbReference type="EMBL" id="CAF2160898.1"/>
    </source>
</evidence>
<comment type="subcellular location">
    <subcellularLocation>
        <location evidence="4">Secreted</location>
    </subcellularLocation>
</comment>
<evidence type="ECO:0000256" key="9">
    <source>
        <dbReference type="ARBA" id="ARBA00022723"/>
    </source>
</evidence>
<dbReference type="PANTHER" id="PTHR10161">
    <property type="entry name" value="TARTRATE-RESISTANT ACID PHOSPHATASE TYPE 5"/>
    <property type="match status" value="1"/>
</dbReference>
<dbReference type="InterPro" id="IPR024927">
    <property type="entry name" value="Acid_PPase"/>
</dbReference>
<organism evidence="16">
    <name type="scientific">Brassica napus</name>
    <name type="common">Rape</name>
    <dbReference type="NCBI Taxonomy" id="3708"/>
    <lineage>
        <taxon>Eukaryota</taxon>
        <taxon>Viridiplantae</taxon>
        <taxon>Streptophyta</taxon>
        <taxon>Embryophyta</taxon>
        <taxon>Tracheophyta</taxon>
        <taxon>Spermatophyta</taxon>
        <taxon>Magnoliopsida</taxon>
        <taxon>eudicotyledons</taxon>
        <taxon>Gunneridae</taxon>
        <taxon>Pentapetalae</taxon>
        <taxon>rosids</taxon>
        <taxon>malvids</taxon>
        <taxon>Brassicales</taxon>
        <taxon>Brassicaceae</taxon>
        <taxon>Brassiceae</taxon>
        <taxon>Brassica</taxon>
    </lineage>
</organism>
<dbReference type="Pfam" id="PF00149">
    <property type="entry name" value="Metallophos"/>
    <property type="match status" value="1"/>
</dbReference>
<keyword evidence="13" id="KW-0325">Glycoprotein</keyword>
<evidence type="ECO:0000256" key="12">
    <source>
        <dbReference type="ARBA" id="ARBA00022833"/>
    </source>
</evidence>
<dbReference type="FunFam" id="3.60.21.10:FF:000027">
    <property type="entry name" value="Purple acid phosphatase"/>
    <property type="match status" value="1"/>
</dbReference>
<dbReference type="InterPro" id="IPR004843">
    <property type="entry name" value="Calcineurin-like_PHP"/>
</dbReference>
<protein>
    <recommendedName>
        <fullName evidence="7">acid phosphatase</fullName>
        <ecNumber evidence="7">3.1.3.2</ecNumber>
    </recommendedName>
</protein>
<evidence type="ECO:0000256" key="7">
    <source>
        <dbReference type="ARBA" id="ARBA00012646"/>
    </source>
</evidence>
<evidence type="ECO:0000256" key="3">
    <source>
        <dbReference type="ARBA" id="ARBA00001962"/>
    </source>
</evidence>
<comment type="similarity">
    <text evidence="5">Belongs to the metallophosphoesterase superfamily. Purple acid phosphatase family.</text>
</comment>
<evidence type="ECO:0000259" key="15">
    <source>
        <dbReference type="Pfam" id="PF00149"/>
    </source>
</evidence>
<evidence type="ECO:0000256" key="4">
    <source>
        <dbReference type="ARBA" id="ARBA00004613"/>
    </source>
</evidence>
<dbReference type="PANTHER" id="PTHR10161:SF34">
    <property type="entry name" value="PURPLE ACID PHOSPHATASE 4"/>
    <property type="match status" value="1"/>
</dbReference>
<proteinExistence type="inferred from homology"/>
<keyword evidence="12" id="KW-0862">Zinc</keyword>
<evidence type="ECO:0000256" key="2">
    <source>
        <dbReference type="ARBA" id="ARBA00001947"/>
    </source>
</evidence>
<dbReference type="EC" id="3.1.3.2" evidence="7"/>
<feature type="domain" description="Calcineurin-like phosphoesterase" evidence="15">
    <location>
        <begin position="63"/>
        <end position="272"/>
    </location>
</feature>
<dbReference type="GO" id="GO:0005576">
    <property type="term" value="C:extracellular region"/>
    <property type="evidence" value="ECO:0007669"/>
    <property type="project" value="UniProtKB-SubCell"/>
</dbReference>
<accession>A0A816YP00</accession>
<dbReference type="SUPFAM" id="SSF56300">
    <property type="entry name" value="Metallo-dependent phosphatases"/>
    <property type="match status" value="1"/>
</dbReference>
<gene>
    <name evidence="16" type="ORF">DARMORV10_A07P12420.1</name>
</gene>
<keyword evidence="11" id="KW-0378">Hydrolase</keyword>